<evidence type="ECO:0000313" key="2">
    <source>
        <dbReference type="Proteomes" id="UP000811609"/>
    </source>
</evidence>
<gene>
    <name evidence="1" type="ORF">CIPAW_06G154200</name>
</gene>
<sequence>MLIISSDTDEPQASLLKKLQNVWTCSQCVFSDKMNGG</sequence>
<keyword evidence="2" id="KW-1185">Reference proteome</keyword>
<organism evidence="1 2">
    <name type="scientific">Carya illinoinensis</name>
    <name type="common">Pecan</name>
    <dbReference type="NCBI Taxonomy" id="32201"/>
    <lineage>
        <taxon>Eukaryota</taxon>
        <taxon>Viridiplantae</taxon>
        <taxon>Streptophyta</taxon>
        <taxon>Embryophyta</taxon>
        <taxon>Tracheophyta</taxon>
        <taxon>Spermatophyta</taxon>
        <taxon>Magnoliopsida</taxon>
        <taxon>eudicotyledons</taxon>
        <taxon>Gunneridae</taxon>
        <taxon>Pentapetalae</taxon>
        <taxon>rosids</taxon>
        <taxon>fabids</taxon>
        <taxon>Fagales</taxon>
        <taxon>Juglandaceae</taxon>
        <taxon>Carya</taxon>
    </lineage>
</organism>
<accession>A0A8T1QBX9</accession>
<proteinExistence type="predicted"/>
<protein>
    <submittedName>
        <fullName evidence="1">Uncharacterized protein</fullName>
    </submittedName>
</protein>
<name>A0A8T1QBX9_CARIL</name>
<dbReference type="EMBL" id="CM031814">
    <property type="protein sequence ID" value="KAG6652020.1"/>
    <property type="molecule type" value="Genomic_DNA"/>
</dbReference>
<evidence type="ECO:0000313" key="1">
    <source>
        <dbReference type="EMBL" id="KAG6652020.1"/>
    </source>
</evidence>
<dbReference type="Proteomes" id="UP000811609">
    <property type="component" value="Chromosome 6"/>
</dbReference>
<dbReference type="AlphaFoldDB" id="A0A8T1QBX9"/>
<reference evidence="1" key="1">
    <citation type="submission" date="2020-12" db="EMBL/GenBank/DDBJ databases">
        <title>WGS assembly of Carya illinoinensis cv. Pawnee.</title>
        <authorList>
            <person name="Platts A."/>
            <person name="Shu S."/>
            <person name="Wright S."/>
            <person name="Barry K."/>
            <person name="Edger P."/>
            <person name="Pires J.C."/>
            <person name="Schmutz J."/>
        </authorList>
    </citation>
    <scope>NUCLEOTIDE SEQUENCE</scope>
    <source>
        <tissue evidence="1">Leaf</tissue>
    </source>
</reference>
<comment type="caution">
    <text evidence="1">The sequence shown here is derived from an EMBL/GenBank/DDBJ whole genome shotgun (WGS) entry which is preliminary data.</text>
</comment>